<dbReference type="PANTHER" id="PTHR48444:SF1">
    <property type="entry name" value="DNA TOPOISOMERASE 6 SUBUNIT B"/>
    <property type="match status" value="1"/>
</dbReference>
<dbReference type="GO" id="GO:0003677">
    <property type="term" value="F:DNA binding"/>
    <property type="evidence" value="ECO:0007669"/>
    <property type="project" value="UniProtKB-UniRule"/>
</dbReference>
<comment type="caution">
    <text evidence="9">The sequence shown here is derived from an EMBL/GenBank/DDBJ whole genome shotgun (WGS) entry which is preliminary data.</text>
</comment>
<dbReference type="Pfam" id="PF02518">
    <property type="entry name" value="HATPase_c"/>
    <property type="match status" value="1"/>
</dbReference>
<dbReference type="InterPro" id="IPR003594">
    <property type="entry name" value="HATPase_dom"/>
</dbReference>
<accession>A0A133V580</accession>
<dbReference type="NCBIfam" id="TIGR01052">
    <property type="entry name" value="top6b"/>
    <property type="match status" value="1"/>
</dbReference>
<evidence type="ECO:0000256" key="6">
    <source>
        <dbReference type="HAMAP-Rule" id="MF_00322"/>
    </source>
</evidence>
<dbReference type="Gene3D" id="1.10.8.50">
    <property type="match status" value="1"/>
</dbReference>
<keyword evidence="2 6" id="KW-0067">ATP-binding</keyword>
<comment type="subunit">
    <text evidence="6">Homodimer. Heterotetramer of two Top6A and two Top6B chains.</text>
</comment>
<feature type="binding site" evidence="6">
    <location>
        <position position="82"/>
    </location>
    <ligand>
        <name>ATP</name>
        <dbReference type="ChEBI" id="CHEBI:30616"/>
    </ligand>
</feature>
<dbReference type="SUPFAM" id="SSF54211">
    <property type="entry name" value="Ribosomal protein S5 domain 2-like"/>
    <property type="match status" value="1"/>
</dbReference>
<dbReference type="CDD" id="cd00823">
    <property type="entry name" value="TopoIIB_Trans"/>
    <property type="match status" value="1"/>
</dbReference>
<dbReference type="GO" id="GO:0006260">
    <property type="term" value="P:DNA replication"/>
    <property type="evidence" value="ECO:0007669"/>
    <property type="project" value="UniProtKB-UniRule"/>
</dbReference>
<keyword evidence="5 6" id="KW-0413">Isomerase</keyword>
<evidence type="ECO:0000259" key="8">
    <source>
        <dbReference type="SMART" id="SM00387"/>
    </source>
</evidence>
<dbReference type="SMART" id="SM00387">
    <property type="entry name" value="HATPase_c"/>
    <property type="match status" value="1"/>
</dbReference>
<keyword evidence="4 6" id="KW-0238">DNA-binding</keyword>
<evidence type="ECO:0000256" key="1">
    <source>
        <dbReference type="ARBA" id="ARBA00022741"/>
    </source>
</evidence>
<dbReference type="PATRIC" id="fig|1698271.3.peg.1356"/>
<dbReference type="PIRSF" id="PIRSF006553">
    <property type="entry name" value="TopoVI_B"/>
    <property type="match status" value="1"/>
</dbReference>
<comment type="function">
    <text evidence="6">Relaxes both positive and negative superturns and exhibits a strong decatenase activity.</text>
</comment>
<keyword evidence="1 6" id="KW-0547">Nucleotide-binding</keyword>
<comment type="catalytic activity">
    <reaction evidence="6">
        <text>ATP-dependent breakage, passage and rejoining of double-stranded DNA.</text>
        <dbReference type="EC" id="5.6.2.2"/>
    </reaction>
</comment>
<dbReference type="InterPro" id="IPR005734">
    <property type="entry name" value="TopoVI_B"/>
</dbReference>
<feature type="binding site" evidence="6">
    <location>
        <begin position="113"/>
        <end position="120"/>
    </location>
    <ligand>
        <name>ATP</name>
        <dbReference type="ChEBI" id="CHEBI:30616"/>
    </ligand>
</feature>
<evidence type="ECO:0000313" key="9">
    <source>
        <dbReference type="EMBL" id="KXB01556.1"/>
    </source>
</evidence>
<feature type="domain" description="Histidine kinase/HSP90-like ATPase" evidence="8">
    <location>
        <begin position="33"/>
        <end position="185"/>
    </location>
</feature>
<evidence type="ECO:0000256" key="4">
    <source>
        <dbReference type="ARBA" id="ARBA00023125"/>
    </source>
</evidence>
<dbReference type="GO" id="GO:0006265">
    <property type="term" value="P:DNA topological change"/>
    <property type="evidence" value="ECO:0007669"/>
    <property type="project" value="UniProtKB-UniRule"/>
</dbReference>
<dbReference type="SUPFAM" id="SSF55874">
    <property type="entry name" value="ATPase domain of HSP90 chaperone/DNA topoisomerase II/histidine kinase"/>
    <property type="match status" value="1"/>
</dbReference>
<gene>
    <name evidence="6" type="primary">top6B</name>
    <name evidence="9" type="ORF">AKJ41_01035</name>
</gene>
<evidence type="ECO:0000256" key="5">
    <source>
        <dbReference type="ARBA" id="ARBA00023235"/>
    </source>
</evidence>
<keyword evidence="3 6" id="KW-0799">Topoisomerase</keyword>
<dbReference type="AlphaFoldDB" id="A0A133V580"/>
<dbReference type="InterPro" id="IPR015320">
    <property type="entry name" value="TopoVI_B_transducer"/>
</dbReference>
<dbReference type="Gene3D" id="3.30.230.10">
    <property type="match status" value="1"/>
</dbReference>
<dbReference type="PANTHER" id="PTHR48444">
    <property type="entry name" value="DNA TOPOISOMERASE 6 SUBUNIT B"/>
    <property type="match status" value="1"/>
</dbReference>
<dbReference type="NCBIfam" id="NF003218">
    <property type="entry name" value="PRK04184.1"/>
    <property type="match status" value="1"/>
</dbReference>
<evidence type="ECO:0000256" key="2">
    <source>
        <dbReference type="ARBA" id="ARBA00022840"/>
    </source>
</evidence>
<dbReference type="Pfam" id="PF09239">
    <property type="entry name" value="Topo-VIb_trans"/>
    <property type="match status" value="1"/>
</dbReference>
<dbReference type="GO" id="GO:0005524">
    <property type="term" value="F:ATP binding"/>
    <property type="evidence" value="ECO:0007669"/>
    <property type="project" value="UniProtKB-UniRule"/>
</dbReference>
<keyword evidence="7" id="KW-0175">Coiled coil</keyword>
<dbReference type="InterPro" id="IPR014721">
    <property type="entry name" value="Ribsml_uS5_D2-typ_fold_subgr"/>
</dbReference>
<feature type="binding site" evidence="6">
    <location>
        <position position="48"/>
    </location>
    <ligand>
        <name>ATP</name>
        <dbReference type="ChEBI" id="CHEBI:30616"/>
    </ligand>
</feature>
<proteinExistence type="inferred from homology"/>
<dbReference type="InterPro" id="IPR036890">
    <property type="entry name" value="HATPase_C_sf"/>
</dbReference>
<dbReference type="EMBL" id="LHXV01000008">
    <property type="protein sequence ID" value="KXB01556.1"/>
    <property type="molecule type" value="Genomic_DNA"/>
</dbReference>
<organism evidence="9 10">
    <name type="scientific">candidate division MSBL1 archaeon SCGC-AAA259O05</name>
    <dbReference type="NCBI Taxonomy" id="1698271"/>
    <lineage>
        <taxon>Archaea</taxon>
        <taxon>Methanobacteriati</taxon>
        <taxon>Methanobacteriota</taxon>
        <taxon>candidate division MSBL1</taxon>
    </lineage>
</organism>
<protein>
    <recommendedName>
        <fullName evidence="6">Type 2 DNA topoisomerase 6 subunit B</fullName>
        <ecNumber evidence="6">5.6.2.2</ecNumber>
    </recommendedName>
    <alternativeName>
        <fullName evidence="6">Type II DNA topoisomerase VI subunit B</fullName>
        <shortName evidence="6">TopoVI-B</shortName>
    </alternativeName>
</protein>
<feature type="binding site" evidence="6">
    <location>
        <position position="437"/>
    </location>
    <ligand>
        <name>ATP</name>
        <dbReference type="ChEBI" id="CHEBI:30616"/>
    </ligand>
</feature>
<evidence type="ECO:0000256" key="3">
    <source>
        <dbReference type="ARBA" id="ARBA00023029"/>
    </source>
</evidence>
<dbReference type="HAMAP" id="MF_00322">
    <property type="entry name" value="Top6B"/>
    <property type="match status" value="1"/>
</dbReference>
<feature type="coiled-coil region" evidence="7">
    <location>
        <begin position="447"/>
        <end position="475"/>
    </location>
</feature>
<name>A0A133V580_9EURY</name>
<reference evidence="9 10" key="1">
    <citation type="journal article" date="2016" name="Sci. Rep.">
        <title>Metabolic traits of an uncultured archaeal lineage -MSBL1- from brine pools of the Red Sea.</title>
        <authorList>
            <person name="Mwirichia R."/>
            <person name="Alam I."/>
            <person name="Rashid M."/>
            <person name="Vinu M."/>
            <person name="Ba-Alawi W."/>
            <person name="Anthony Kamau A."/>
            <person name="Kamanda Ngugi D."/>
            <person name="Goker M."/>
            <person name="Klenk H.P."/>
            <person name="Bajic V."/>
            <person name="Stingl U."/>
        </authorList>
    </citation>
    <scope>NUCLEOTIDE SEQUENCE [LARGE SCALE GENOMIC DNA]</scope>
    <source>
        <strain evidence="9">SCGC-AAA259O05</strain>
    </source>
</reference>
<comment type="similarity">
    <text evidence="6">Belongs to the TOP6B family.</text>
</comment>
<dbReference type="Proteomes" id="UP000070344">
    <property type="component" value="Unassembled WGS sequence"/>
</dbReference>
<evidence type="ECO:0000313" key="10">
    <source>
        <dbReference type="Proteomes" id="UP000070344"/>
    </source>
</evidence>
<sequence>MRLVLAKDIFKEFKEHSVSEFFRKNASMLGYTGKIRSLTTVVHEGVTNAIDAAEEAGTLPSVFVAIRSMDEDSNHYKVVVEDNASGIPDEFIPRVFGRMLAGTKLHRNVQNRGQQGIGISGGVMFTQATSGKPAKIITSTGDDDGISYNEVMIDVNKNEGKIMDHKRLEGDWRGTRVEFEVKEVIYQRSRYGPYNYLRMTAIANPHVQITFEEPDGSLTVFERATEEIPEEPKPIPPHPAGMRADGLLELSKNTRSQSVGTFLVSDLSRFSRNKLEKIEDMVDMDLDKDPSKLTWDEAERLVSAFRRMDFMAPPTKGLRPIGEENIERGLKQILHPDFACAVTRSPEVYQGGIPFIVETGLAYGGDAGDTRGSGERGLEIIRFANRAPLIFNQGGCALTSAAKDIDWRRYEVNTERTPLTLFINIVSTHVPYTSAGKQSVAEEPEVYEEVRQAVMQAARKLRRFLRKKIKRKERRERANLFEKYLPIISQKAADLVGEDPPEVDPLIKEIAGVKNGEEK</sequence>
<dbReference type="EC" id="5.6.2.2" evidence="6"/>
<evidence type="ECO:0000256" key="7">
    <source>
        <dbReference type="SAM" id="Coils"/>
    </source>
</evidence>
<dbReference type="InterPro" id="IPR020568">
    <property type="entry name" value="Ribosomal_Su5_D2-typ_SF"/>
</dbReference>
<feature type="binding site" evidence="6">
    <location>
        <begin position="103"/>
        <end position="104"/>
    </location>
    <ligand>
        <name>ATP</name>
        <dbReference type="ChEBI" id="CHEBI:30616"/>
    </ligand>
</feature>
<keyword evidence="10" id="KW-1185">Reference proteome</keyword>
<dbReference type="Gene3D" id="3.30.565.10">
    <property type="entry name" value="Histidine kinase-like ATPase, C-terminal domain"/>
    <property type="match status" value="1"/>
</dbReference>
<dbReference type="GO" id="GO:0003918">
    <property type="term" value="F:DNA topoisomerase type II (double strand cut, ATP-hydrolyzing) activity"/>
    <property type="evidence" value="ECO:0007669"/>
    <property type="project" value="UniProtKB-UniRule"/>
</dbReference>